<protein>
    <recommendedName>
        <fullName evidence="4">Xylulose kinase</fullName>
        <ecNumber evidence="4">2.7.1.17</ecNumber>
    </recommendedName>
</protein>
<evidence type="ECO:0000256" key="2">
    <source>
        <dbReference type="ARBA" id="ARBA00022679"/>
    </source>
</evidence>
<dbReference type="EMBL" id="JAODUP010000243">
    <property type="protein sequence ID" value="KAK2155300.1"/>
    <property type="molecule type" value="Genomic_DNA"/>
</dbReference>
<dbReference type="PIRSF" id="PIRSF000538">
    <property type="entry name" value="GlpK"/>
    <property type="match status" value="1"/>
</dbReference>
<dbReference type="PANTHER" id="PTHR10196">
    <property type="entry name" value="SUGAR KINASE"/>
    <property type="match status" value="1"/>
</dbReference>
<dbReference type="AlphaFoldDB" id="A0AAD9JMQ6"/>
<organism evidence="7 8">
    <name type="scientific">Paralvinella palmiformis</name>
    <dbReference type="NCBI Taxonomy" id="53620"/>
    <lineage>
        <taxon>Eukaryota</taxon>
        <taxon>Metazoa</taxon>
        <taxon>Spiralia</taxon>
        <taxon>Lophotrochozoa</taxon>
        <taxon>Annelida</taxon>
        <taxon>Polychaeta</taxon>
        <taxon>Sedentaria</taxon>
        <taxon>Canalipalpata</taxon>
        <taxon>Terebellida</taxon>
        <taxon>Terebelliformia</taxon>
        <taxon>Alvinellidae</taxon>
        <taxon>Paralvinella</taxon>
    </lineage>
</organism>
<dbReference type="SUPFAM" id="SSF53067">
    <property type="entry name" value="Actin-like ATPase domain"/>
    <property type="match status" value="2"/>
</dbReference>
<keyword evidence="2 4" id="KW-0808">Transferase</keyword>
<dbReference type="GO" id="GO:0005997">
    <property type="term" value="P:xylulose metabolic process"/>
    <property type="evidence" value="ECO:0007669"/>
    <property type="project" value="UniProtKB-UniRule"/>
</dbReference>
<dbReference type="Proteomes" id="UP001208570">
    <property type="component" value="Unassembled WGS sequence"/>
</dbReference>
<feature type="domain" description="Carbohydrate kinase FGGY N-terminal" evidence="5">
    <location>
        <begin position="132"/>
        <end position="283"/>
    </location>
</feature>
<sequence>MKDELYLGFDFSTQQVKVIAIDKRLNIVYEDGVKFDTDLPEFKTRGGVHVHEDNLTVTAPTVMWVKAMDLLLDKMKLANFSFKDVIALSGSGQQHGSVYWKQGACGVLKNLKPSLPLHEQLKDYFSIADSPIWMDSSTSAQCRHLEDTVGGAQILADITGSKAYERFTGNQIAKVYQCNRTAYEATERISLVSSFGASLFLGDYASIDESDGSGMNLMDLYRRVWSEQCLQACAPDLGKKLGQIVPSRQCVGFVSHYYVEAFGFSSECRVISFTGDNPASLAGMRLCDGDISVSLGTSDTLFLWLRDPKPALEGHIFVNPVQSTDYMALLCFKNGSLTRERIRDHCAEGSWDRFAEMLAQASPGNDGNIGIYFDVQEITPNTVGVHRFNSEDEKVSQFESAVEVRAVIEGQFLAKRVHAENLGYDIGSKSRVLATGGASMNKAILQVLADIFAAVVYVQDVANSACLGCAYRAKHALTEVPFSEVVRDAPEFVCAAKPNPDTFETYNKLAARYKHLEGLISIAKV</sequence>
<reference evidence="7" key="1">
    <citation type="journal article" date="2023" name="Mol. Biol. Evol.">
        <title>Third-Generation Sequencing Reveals the Adaptive Role of the Epigenome in Three Deep-Sea Polychaetes.</title>
        <authorList>
            <person name="Perez M."/>
            <person name="Aroh O."/>
            <person name="Sun Y."/>
            <person name="Lan Y."/>
            <person name="Juniper S.K."/>
            <person name="Young C.R."/>
            <person name="Angers B."/>
            <person name="Qian P.Y."/>
        </authorList>
    </citation>
    <scope>NUCLEOTIDE SEQUENCE</scope>
    <source>
        <strain evidence="7">P08H-3</strain>
    </source>
</reference>
<dbReference type="GO" id="GO:0004856">
    <property type="term" value="F:D-xylulokinase activity"/>
    <property type="evidence" value="ECO:0007669"/>
    <property type="project" value="UniProtKB-UniRule"/>
</dbReference>
<dbReference type="GO" id="GO:0005524">
    <property type="term" value="F:ATP binding"/>
    <property type="evidence" value="ECO:0007669"/>
    <property type="project" value="UniProtKB-KW"/>
</dbReference>
<evidence type="ECO:0000256" key="3">
    <source>
        <dbReference type="ARBA" id="ARBA00022777"/>
    </source>
</evidence>
<comment type="function">
    <text evidence="4">Phosphorylates D-xylulose to produce D-xylulose 5-phosphate, a molecule that may play an important role in the regulation of glucose metabolism and lipogenesis.</text>
</comment>
<evidence type="ECO:0000256" key="1">
    <source>
        <dbReference type="ARBA" id="ARBA00009156"/>
    </source>
</evidence>
<dbReference type="FunFam" id="3.30.420.40:FF:000118">
    <property type="entry name" value="Xylulose kinase 2"/>
    <property type="match status" value="1"/>
</dbReference>
<dbReference type="GO" id="GO:0042732">
    <property type="term" value="P:D-xylose metabolic process"/>
    <property type="evidence" value="ECO:0007669"/>
    <property type="project" value="UniProtKB-UniRule"/>
</dbReference>
<evidence type="ECO:0000259" key="6">
    <source>
        <dbReference type="Pfam" id="PF02782"/>
    </source>
</evidence>
<dbReference type="InterPro" id="IPR042024">
    <property type="entry name" value="D-XK_euk"/>
</dbReference>
<keyword evidence="4" id="KW-0547">Nucleotide-binding</keyword>
<keyword evidence="4" id="KW-0119">Carbohydrate metabolism</keyword>
<keyword evidence="4" id="KW-0859">Xylose metabolism</keyword>
<evidence type="ECO:0000256" key="4">
    <source>
        <dbReference type="RuleBase" id="RU367058"/>
    </source>
</evidence>
<keyword evidence="8" id="KW-1185">Reference proteome</keyword>
<evidence type="ECO:0000259" key="5">
    <source>
        <dbReference type="Pfam" id="PF00370"/>
    </source>
</evidence>
<dbReference type="PANTHER" id="PTHR10196:SF57">
    <property type="entry name" value="XYLULOSE KINASE"/>
    <property type="match status" value="1"/>
</dbReference>
<gene>
    <name evidence="7" type="ORF">LSH36_243g02010</name>
</gene>
<dbReference type="Pfam" id="PF02782">
    <property type="entry name" value="FGGY_C"/>
    <property type="match status" value="1"/>
</dbReference>
<keyword evidence="4" id="KW-0067">ATP-binding</keyword>
<keyword evidence="3 4" id="KW-0418">Kinase</keyword>
<dbReference type="InterPro" id="IPR018485">
    <property type="entry name" value="FGGY_C"/>
</dbReference>
<comment type="caution">
    <text evidence="7">The sequence shown here is derived from an EMBL/GenBank/DDBJ whole genome shotgun (WGS) entry which is preliminary data.</text>
</comment>
<dbReference type="InterPro" id="IPR000577">
    <property type="entry name" value="Carb_kinase_FGGY"/>
</dbReference>
<dbReference type="GO" id="GO:0005829">
    <property type="term" value="C:cytosol"/>
    <property type="evidence" value="ECO:0007669"/>
    <property type="project" value="TreeGrafter"/>
</dbReference>
<comment type="similarity">
    <text evidence="1 4">Belongs to the FGGY kinase family.</text>
</comment>
<feature type="domain" description="Carbohydrate kinase FGGY C-terminal" evidence="6">
    <location>
        <begin position="292"/>
        <end position="476"/>
    </location>
</feature>
<dbReference type="EC" id="2.7.1.17" evidence="4"/>
<proteinExistence type="inferred from homology"/>
<dbReference type="Gene3D" id="3.30.420.40">
    <property type="match status" value="2"/>
</dbReference>
<evidence type="ECO:0000313" key="8">
    <source>
        <dbReference type="Proteomes" id="UP001208570"/>
    </source>
</evidence>
<comment type="catalytic activity">
    <reaction evidence="4">
        <text>D-xylulose + ATP = D-xylulose 5-phosphate + ADP + H(+)</text>
        <dbReference type="Rhea" id="RHEA:10964"/>
        <dbReference type="ChEBI" id="CHEBI:15378"/>
        <dbReference type="ChEBI" id="CHEBI:17140"/>
        <dbReference type="ChEBI" id="CHEBI:30616"/>
        <dbReference type="ChEBI" id="CHEBI:57737"/>
        <dbReference type="ChEBI" id="CHEBI:456216"/>
        <dbReference type="EC" id="2.7.1.17"/>
    </reaction>
</comment>
<dbReference type="InterPro" id="IPR043129">
    <property type="entry name" value="ATPase_NBD"/>
</dbReference>
<name>A0AAD9JMQ6_9ANNE</name>
<dbReference type="Pfam" id="PF00370">
    <property type="entry name" value="FGGY_N"/>
    <property type="match status" value="1"/>
</dbReference>
<dbReference type="InterPro" id="IPR018484">
    <property type="entry name" value="FGGY_N"/>
</dbReference>
<evidence type="ECO:0000313" key="7">
    <source>
        <dbReference type="EMBL" id="KAK2155300.1"/>
    </source>
</evidence>
<dbReference type="CDD" id="cd07776">
    <property type="entry name" value="ASKHA_NBD_FGGY_SpXK-like"/>
    <property type="match status" value="1"/>
</dbReference>
<accession>A0AAD9JMQ6</accession>